<dbReference type="PANTHER" id="PTHR43201:SF5">
    <property type="entry name" value="MEDIUM-CHAIN ACYL-COA LIGASE ACSF2, MITOCHONDRIAL"/>
    <property type="match status" value="1"/>
</dbReference>
<dbReference type="PROSITE" id="PS00455">
    <property type="entry name" value="AMP_BINDING"/>
    <property type="match status" value="1"/>
</dbReference>
<evidence type="ECO:0000256" key="2">
    <source>
        <dbReference type="ARBA" id="ARBA00022598"/>
    </source>
</evidence>
<dbReference type="InterPro" id="IPR025110">
    <property type="entry name" value="AMP-bd_C"/>
</dbReference>
<protein>
    <submittedName>
        <fullName evidence="6">AMP-binding protein</fullName>
    </submittedName>
</protein>
<dbReference type="InterPro" id="IPR042099">
    <property type="entry name" value="ANL_N_sf"/>
</dbReference>
<proteinExistence type="inferred from homology"/>
<accession>A0ABT8SZD4</accession>
<keyword evidence="2" id="KW-0436">Ligase</keyword>
<evidence type="ECO:0000256" key="3">
    <source>
        <dbReference type="ARBA" id="ARBA00022723"/>
    </source>
</evidence>
<evidence type="ECO:0000259" key="5">
    <source>
        <dbReference type="Pfam" id="PF13193"/>
    </source>
</evidence>
<dbReference type="InterPro" id="IPR000873">
    <property type="entry name" value="AMP-dep_synth/lig_dom"/>
</dbReference>
<feature type="domain" description="AMP-binding enzyme C-terminal" evidence="5">
    <location>
        <begin position="435"/>
        <end position="510"/>
    </location>
</feature>
<evidence type="ECO:0000313" key="6">
    <source>
        <dbReference type="EMBL" id="MDO1582997.1"/>
    </source>
</evidence>
<evidence type="ECO:0000256" key="1">
    <source>
        <dbReference type="ARBA" id="ARBA00006432"/>
    </source>
</evidence>
<keyword evidence="3" id="KW-0479">Metal-binding</keyword>
<evidence type="ECO:0000313" key="7">
    <source>
        <dbReference type="Proteomes" id="UP001169006"/>
    </source>
</evidence>
<feature type="domain" description="AMP-dependent synthetase/ligase" evidence="4">
    <location>
        <begin position="28"/>
        <end position="385"/>
    </location>
</feature>
<evidence type="ECO:0000259" key="4">
    <source>
        <dbReference type="Pfam" id="PF00501"/>
    </source>
</evidence>
<dbReference type="InterPro" id="IPR045851">
    <property type="entry name" value="AMP-bd_C_sf"/>
</dbReference>
<dbReference type="Gene3D" id="3.30.300.30">
    <property type="match status" value="1"/>
</dbReference>
<dbReference type="Proteomes" id="UP001169006">
    <property type="component" value="Unassembled WGS sequence"/>
</dbReference>
<dbReference type="EMBL" id="JAUKWQ010000003">
    <property type="protein sequence ID" value="MDO1582997.1"/>
    <property type="molecule type" value="Genomic_DNA"/>
</dbReference>
<dbReference type="Gene3D" id="3.40.50.12780">
    <property type="entry name" value="N-terminal domain of ligase-like"/>
    <property type="match status" value="1"/>
</dbReference>
<keyword evidence="7" id="KW-1185">Reference proteome</keyword>
<reference evidence="6" key="2">
    <citation type="submission" date="2023-07" db="EMBL/GenBank/DDBJ databases">
        <authorList>
            <person name="Sun H."/>
        </authorList>
    </citation>
    <scope>NUCLEOTIDE SEQUENCE</scope>
    <source>
        <strain evidence="6">05753</strain>
    </source>
</reference>
<dbReference type="SUPFAM" id="SSF56801">
    <property type="entry name" value="Acetyl-CoA synthetase-like"/>
    <property type="match status" value="1"/>
</dbReference>
<comment type="caution">
    <text evidence="6">The sequence shown here is derived from an EMBL/GenBank/DDBJ whole genome shotgun (WGS) entry which is preliminary data.</text>
</comment>
<organism evidence="6 7">
    <name type="scientific">Rhizobium oryzicola</name>
    <dbReference type="NCBI Taxonomy" id="1232668"/>
    <lineage>
        <taxon>Bacteria</taxon>
        <taxon>Pseudomonadati</taxon>
        <taxon>Pseudomonadota</taxon>
        <taxon>Alphaproteobacteria</taxon>
        <taxon>Hyphomicrobiales</taxon>
        <taxon>Rhizobiaceae</taxon>
        <taxon>Rhizobium/Agrobacterium group</taxon>
        <taxon>Rhizobium</taxon>
    </lineage>
</organism>
<dbReference type="Pfam" id="PF13193">
    <property type="entry name" value="AMP-binding_C"/>
    <property type="match status" value="1"/>
</dbReference>
<dbReference type="InterPro" id="IPR020845">
    <property type="entry name" value="AMP-binding_CS"/>
</dbReference>
<reference evidence="6" key="1">
    <citation type="journal article" date="2015" name="Int. J. Syst. Evol. Microbiol.">
        <title>Rhizobium oryzicola sp. nov., potential plant-growth-promoting endophytic bacteria isolated from rice roots.</title>
        <authorList>
            <person name="Zhang X.X."/>
            <person name="Gao J.S."/>
            <person name="Cao Y.H."/>
            <person name="Sheirdil R.A."/>
            <person name="Wang X.C."/>
            <person name="Zhang L."/>
        </authorList>
    </citation>
    <scope>NUCLEOTIDE SEQUENCE</scope>
    <source>
        <strain evidence="6">05753</strain>
    </source>
</reference>
<dbReference type="Pfam" id="PF00501">
    <property type="entry name" value="AMP-binding"/>
    <property type="match status" value="1"/>
</dbReference>
<gene>
    <name evidence="6" type="ORF">Q2T52_12975</name>
</gene>
<dbReference type="PANTHER" id="PTHR43201">
    <property type="entry name" value="ACYL-COA SYNTHETASE"/>
    <property type="match status" value="1"/>
</dbReference>
<comment type="similarity">
    <text evidence="1">Belongs to the ATP-dependent AMP-binding enzyme family.</text>
</comment>
<name>A0ABT8SZD4_9HYPH</name>
<sequence>MHSGVDLSGFGLGNSYTLVAEDPVGYRAQVSPTRKAVHVLPGGYSLTFQELDQRISRCAAVLYEMFRFRGDHIRVASLGRNSIDLLVLAFACQRIRAIFVPLNWRLGAAELESIVADCEPELVVYEPEFEAVGKALGAASAKRATIPFTGSEDSLDARIARAEPMKRLKADADTPSVLLYTSGTTGTPKGVILTRKNLFCAAVNFSFVGEVVPGSVTFCDLPFFHTIGLVAIARTTLMMGGTLVISDRFVPERTISCLNDDDLGITHYFAVPQMASMLRDHPGFAPERMRRLKAIFIGGAPLPPPLVEAYLKDGIALVNGYGMSEAGTVMHMPLDELAIATRHGSVGFPAPLIEVRISRDTGEEAEVDEVGELWIRGPSVSPGYWNKPELTQAAFTDGWFRTGDMARRDSDGFYMLADRLKDMYISGGENVYPAEVEAVIAGHSDVAEVAVIGVADDRWGETGAAFVVSRGGSSVDPAQLQALCKARLATFKCPSHILIVDSIPRNAAGKPLKHVLRQNWRAA</sequence>